<dbReference type="Proteomes" id="UP001177744">
    <property type="component" value="Unassembled WGS sequence"/>
</dbReference>
<dbReference type="GO" id="GO:0016020">
    <property type="term" value="C:membrane"/>
    <property type="evidence" value="ECO:0007669"/>
    <property type="project" value="TreeGrafter"/>
</dbReference>
<evidence type="ECO:0000259" key="1">
    <source>
        <dbReference type="Pfam" id="PF25504"/>
    </source>
</evidence>
<organism evidence="2 3">
    <name type="scientific">Cnephaeus nilssonii</name>
    <name type="common">Northern bat</name>
    <name type="synonym">Eptesicus nilssonii</name>
    <dbReference type="NCBI Taxonomy" id="3371016"/>
    <lineage>
        <taxon>Eukaryota</taxon>
        <taxon>Metazoa</taxon>
        <taxon>Chordata</taxon>
        <taxon>Craniata</taxon>
        <taxon>Vertebrata</taxon>
        <taxon>Euteleostomi</taxon>
        <taxon>Mammalia</taxon>
        <taxon>Eutheria</taxon>
        <taxon>Laurasiatheria</taxon>
        <taxon>Chiroptera</taxon>
        <taxon>Yangochiroptera</taxon>
        <taxon>Vespertilionidae</taxon>
        <taxon>Cnephaeus</taxon>
    </lineage>
</organism>
<proteinExistence type="predicted"/>
<dbReference type="PANTHER" id="PTHR14208:SF0">
    <property type="entry name" value="EIF5-MIMIC PROTEIN 2"/>
    <property type="match status" value="1"/>
</dbReference>
<dbReference type="InterPro" id="IPR057397">
    <property type="entry name" value="HEAT_5MP1_2"/>
</dbReference>
<accession>A0AA40HRF9</accession>
<name>A0AA40HRF9_CNENI</name>
<dbReference type="PANTHER" id="PTHR14208">
    <property type="entry name" value="BASIC LEUCINE ZIPPER AND W2 DOMAIN-CONTAINING PROTEIN"/>
    <property type="match status" value="1"/>
</dbReference>
<evidence type="ECO:0000313" key="2">
    <source>
        <dbReference type="EMBL" id="KAK1335980.1"/>
    </source>
</evidence>
<dbReference type="EMBL" id="JAULJE010000013">
    <property type="protein sequence ID" value="KAK1335980.1"/>
    <property type="molecule type" value="Genomic_DNA"/>
</dbReference>
<dbReference type="GO" id="GO:0005737">
    <property type="term" value="C:cytoplasm"/>
    <property type="evidence" value="ECO:0007669"/>
    <property type="project" value="TreeGrafter"/>
</dbReference>
<comment type="caution">
    <text evidence="2">The sequence shown here is derived from an EMBL/GenBank/DDBJ whole genome shotgun (WGS) entry which is preliminary data.</text>
</comment>
<feature type="domain" description="5MP1/2-like HEAT" evidence="1">
    <location>
        <begin position="2"/>
        <end position="156"/>
    </location>
</feature>
<dbReference type="InterPro" id="IPR016024">
    <property type="entry name" value="ARM-type_fold"/>
</dbReference>
<reference evidence="2" key="1">
    <citation type="submission" date="2023-06" db="EMBL/GenBank/DDBJ databases">
        <title>Reference genome for the Northern bat (Eptesicus nilssonii), a most northern bat species.</title>
        <authorList>
            <person name="Laine V.N."/>
            <person name="Pulliainen A.T."/>
            <person name="Lilley T.M."/>
        </authorList>
    </citation>
    <scope>NUCLEOTIDE SEQUENCE</scope>
    <source>
        <strain evidence="2">BLF_Eptnil</strain>
        <tissue evidence="2">Kidney</tissue>
    </source>
</reference>
<dbReference type="AlphaFoldDB" id="A0AA40HRF9"/>
<keyword evidence="3" id="KW-1185">Reference proteome</keyword>
<dbReference type="InterPro" id="IPR051245">
    <property type="entry name" value="eIF5-mimic_regulator"/>
</dbReference>
<dbReference type="Pfam" id="PF25504">
    <property type="entry name" value="HEAT_5MP1_2"/>
    <property type="match status" value="1"/>
</dbReference>
<gene>
    <name evidence="2" type="ORF">QTO34_003780</name>
</gene>
<dbReference type="SUPFAM" id="SSF48371">
    <property type="entry name" value="ARM repeat"/>
    <property type="match status" value="1"/>
</dbReference>
<protein>
    <recommendedName>
        <fullName evidence="1">5MP1/2-like HEAT domain-containing protein</fullName>
    </recommendedName>
</protein>
<sequence>MSMFAAQEDLETMQAFAQVFNKLIRRYKYLEKGFEDEVKKLLLFLKGFLESERKKLAMLTGVLLANGTLKTSILNSLYNENLVKEGVSAAFTVKLFKSWINEKDINAVASSRQKVSTDNRLMGLFPANKQSVEHFTKYFTEAGLKELSEYVWNQQTIGACKELQKELQEQMSRGQSELTLLLKIWEYCYDNIHFMKAFQKIVAGGGGGGVEQLCPAKEVDMKTTMREETSCKKVQRALVGMRAKPVEESFSRAPQQGESVWAFRLTQKVFNAFQFLEGSLGELELIHGKMAGGKWNIAEFGRAEKSNGNNTLKAWASPFCLPLLAWSPPTALLLA</sequence>
<evidence type="ECO:0000313" key="3">
    <source>
        <dbReference type="Proteomes" id="UP001177744"/>
    </source>
</evidence>